<keyword evidence="10" id="KW-1185">Reference proteome</keyword>
<feature type="binding site" evidence="5">
    <location>
        <begin position="502"/>
        <end position="504"/>
    </location>
    <ligand>
        <name>FAD</name>
        <dbReference type="ChEBI" id="CHEBI:57692"/>
    </ligand>
</feature>
<dbReference type="SUPFAM" id="SSF48173">
    <property type="entry name" value="Cryptochrome/photolyase FAD-binding domain"/>
    <property type="match status" value="1"/>
</dbReference>
<dbReference type="Pfam" id="PF03441">
    <property type="entry name" value="FAD_binding_7"/>
    <property type="match status" value="1"/>
</dbReference>
<dbReference type="PROSITE" id="PS00394">
    <property type="entry name" value="DNA_PHOTOLYASES_1_1"/>
    <property type="match status" value="1"/>
</dbReference>
<keyword evidence="3 5" id="KW-0274">FAD</keyword>
<dbReference type="GO" id="GO:0003677">
    <property type="term" value="F:DNA binding"/>
    <property type="evidence" value="ECO:0007669"/>
    <property type="project" value="TreeGrafter"/>
</dbReference>
<dbReference type="OrthoDB" id="435881at2759"/>
<keyword evidence="4" id="KW-0157">Chromophore</keyword>
<evidence type="ECO:0000256" key="5">
    <source>
        <dbReference type="PIRSR" id="PIRSR602081-1"/>
    </source>
</evidence>
<dbReference type="AlphaFoldDB" id="A0A9P3UK01"/>
<feature type="site" description="Electron transfer via tryptophanyl radical" evidence="6">
    <location>
        <position position="420"/>
    </location>
</feature>
<dbReference type="PANTHER" id="PTHR11455:SF18">
    <property type="entry name" value="SI:CH1073-390K14.1"/>
    <property type="match status" value="1"/>
</dbReference>
<dbReference type="InterPro" id="IPR036134">
    <property type="entry name" value="Crypto/Photolyase_FAD-like_sf"/>
</dbReference>
<feature type="site" description="Electron transfer via tryptophanyl radical" evidence="6">
    <location>
        <position position="489"/>
    </location>
</feature>
<comment type="caution">
    <text evidence="9">The sequence shown here is derived from an EMBL/GenBank/DDBJ whole genome shotgun (WGS) entry which is preliminary data.</text>
</comment>
<evidence type="ECO:0000313" key="10">
    <source>
        <dbReference type="Proteomes" id="UP001063166"/>
    </source>
</evidence>
<dbReference type="GO" id="GO:0003904">
    <property type="term" value="F:deoxyribodipyrimidine photo-lyase activity"/>
    <property type="evidence" value="ECO:0007669"/>
    <property type="project" value="TreeGrafter"/>
</dbReference>
<feature type="binding site" evidence="5">
    <location>
        <begin position="388"/>
        <end position="395"/>
    </location>
    <ligand>
        <name>FAD</name>
        <dbReference type="ChEBI" id="CHEBI:57692"/>
    </ligand>
</feature>
<accession>A0A9P3UK01</accession>
<feature type="domain" description="Photolyase/cryptochrome alpha/beta" evidence="8">
    <location>
        <begin position="65"/>
        <end position="202"/>
    </location>
</feature>
<dbReference type="GO" id="GO:0032922">
    <property type="term" value="P:circadian regulation of gene expression"/>
    <property type="evidence" value="ECO:0007669"/>
    <property type="project" value="TreeGrafter"/>
</dbReference>
<dbReference type="InterPro" id="IPR005101">
    <property type="entry name" value="Cryptochr/Photolyase_FAD-bd"/>
</dbReference>
<evidence type="ECO:0000313" key="9">
    <source>
        <dbReference type="EMBL" id="GLB33926.1"/>
    </source>
</evidence>
<dbReference type="Gene3D" id="1.25.40.80">
    <property type="match status" value="1"/>
</dbReference>
<feature type="site" description="Electron transfer via tryptophanyl radical" evidence="6">
    <location>
        <position position="512"/>
    </location>
</feature>
<dbReference type="GO" id="GO:0071949">
    <property type="term" value="F:FAD binding"/>
    <property type="evidence" value="ECO:0007669"/>
    <property type="project" value="TreeGrafter"/>
</dbReference>
<dbReference type="GO" id="GO:0043153">
    <property type="term" value="P:entrainment of circadian clock by photoperiod"/>
    <property type="evidence" value="ECO:0007669"/>
    <property type="project" value="TreeGrafter"/>
</dbReference>
<dbReference type="Gene3D" id="1.10.579.10">
    <property type="entry name" value="DNA Cyclobutane Dipyrimidine Photolyase, subunit A, domain 3"/>
    <property type="match status" value="1"/>
</dbReference>
<feature type="binding site" evidence="5">
    <location>
        <begin position="344"/>
        <end position="348"/>
    </location>
    <ligand>
        <name>FAD</name>
        <dbReference type="ChEBI" id="CHEBI:57692"/>
    </ligand>
</feature>
<dbReference type="GO" id="GO:0005737">
    <property type="term" value="C:cytoplasm"/>
    <property type="evidence" value="ECO:0007669"/>
    <property type="project" value="TreeGrafter"/>
</dbReference>
<evidence type="ECO:0000256" key="4">
    <source>
        <dbReference type="ARBA" id="ARBA00022991"/>
    </source>
</evidence>
<gene>
    <name evidence="9" type="primary">PHR1</name>
    <name evidence="9" type="ORF">LshimejAT787_0108100</name>
</gene>
<evidence type="ECO:0000256" key="2">
    <source>
        <dbReference type="ARBA" id="ARBA00022630"/>
    </source>
</evidence>
<proteinExistence type="inferred from homology"/>
<dbReference type="Gene3D" id="3.40.50.620">
    <property type="entry name" value="HUPs"/>
    <property type="match status" value="1"/>
</dbReference>
<name>A0A9P3UK01_LYOSH</name>
<evidence type="ECO:0000256" key="7">
    <source>
        <dbReference type="SAM" id="MobiDB-lite"/>
    </source>
</evidence>
<reference evidence="9" key="1">
    <citation type="submission" date="2022-07" db="EMBL/GenBank/DDBJ databases">
        <title>The genome of Lyophyllum shimeji provides insight into the initial evolution of ectomycorrhizal fungal genome.</title>
        <authorList>
            <person name="Kobayashi Y."/>
            <person name="Shibata T."/>
            <person name="Hirakawa H."/>
            <person name="Shigenobu S."/>
            <person name="Nishiyama T."/>
            <person name="Yamada A."/>
            <person name="Hasebe M."/>
            <person name="Kawaguchi M."/>
        </authorList>
    </citation>
    <scope>NUCLEOTIDE SEQUENCE</scope>
    <source>
        <strain evidence="9">AT787</strain>
    </source>
</reference>
<dbReference type="GO" id="GO:0006139">
    <property type="term" value="P:nucleobase-containing compound metabolic process"/>
    <property type="evidence" value="ECO:0007669"/>
    <property type="project" value="UniProtKB-ARBA"/>
</dbReference>
<feature type="binding site" evidence="5">
    <location>
        <position position="332"/>
    </location>
    <ligand>
        <name>FAD</name>
        <dbReference type="ChEBI" id="CHEBI:57692"/>
    </ligand>
</feature>
<dbReference type="InterPro" id="IPR002081">
    <property type="entry name" value="Cryptochrome/DNA_photolyase_1"/>
</dbReference>
<comment type="cofactor">
    <cofactor evidence="5">
        <name>FAD</name>
        <dbReference type="ChEBI" id="CHEBI:57692"/>
    </cofactor>
    <text evidence="5">Binds 1 FAD per subunit.</text>
</comment>
<protein>
    <submittedName>
        <fullName evidence="9">DNA photolyase</fullName>
    </submittedName>
</protein>
<dbReference type="GO" id="GO:0005634">
    <property type="term" value="C:nucleus"/>
    <property type="evidence" value="ECO:0007669"/>
    <property type="project" value="TreeGrafter"/>
</dbReference>
<dbReference type="Proteomes" id="UP001063166">
    <property type="component" value="Unassembled WGS sequence"/>
</dbReference>
<dbReference type="SUPFAM" id="SSF52425">
    <property type="entry name" value="Cryptochrome/photolyase, N-terminal domain"/>
    <property type="match status" value="1"/>
</dbReference>
<dbReference type="Pfam" id="PF00875">
    <property type="entry name" value="DNA_photolyase"/>
    <property type="match status" value="1"/>
</dbReference>
<dbReference type="InterPro" id="IPR014729">
    <property type="entry name" value="Rossmann-like_a/b/a_fold"/>
</dbReference>
<dbReference type="InterPro" id="IPR018394">
    <property type="entry name" value="DNA_photolyase_1_CS_C"/>
</dbReference>
<dbReference type="PROSITE" id="PS51645">
    <property type="entry name" value="PHR_CRY_ALPHA_BETA"/>
    <property type="match status" value="1"/>
</dbReference>
<feature type="binding site" evidence="5">
    <location>
        <position position="385"/>
    </location>
    <ligand>
        <name>FAD</name>
        <dbReference type="ChEBI" id="CHEBI:57692"/>
    </ligand>
</feature>
<dbReference type="EMBL" id="BRPK01000001">
    <property type="protein sequence ID" value="GLB33926.1"/>
    <property type="molecule type" value="Genomic_DNA"/>
</dbReference>
<keyword evidence="2 5" id="KW-0285">Flavoprotein</keyword>
<evidence type="ECO:0000259" key="8">
    <source>
        <dbReference type="PROSITE" id="PS51645"/>
    </source>
</evidence>
<feature type="region of interest" description="Disordered" evidence="7">
    <location>
        <begin position="1"/>
        <end position="28"/>
    </location>
</feature>
<comment type="similarity">
    <text evidence="1">Belongs to the DNA photolyase class-1 family.</text>
</comment>
<dbReference type="PANTHER" id="PTHR11455">
    <property type="entry name" value="CRYPTOCHROME"/>
    <property type="match status" value="1"/>
</dbReference>
<sequence length="597" mass="67658">MVKHARDSSAGPSPNKKRQRAAHATFRPNKVATAEAAAAVDADPPLRKLEDLLKHSVDNPAKGQSVVYWMRMGDLRVSDNRALSLASEQAVKDDIPLIVLFAISPQDYVAYDRSARRIDFTLRNLSKLKGTLADLHIPLHTIIHTPRRTLPSRILTLMADLGSTRLYANMEYEVDELRRDIEICELSKEQGAKMTFVHNKCIVEPGVILTKENKSYAVYSPYQRNWLAAVNHNIPHYLEDCPKPQPNSKSIHKSKKFAPLFDTPVPDVVDGFELQEDDRKRMCEFWPAGEDVASEILQRFLTTKVRSSQLGAVNPLAPGAEESTKSSRILTYDKGRDRVDRDSTSRLSPYLSAGVISVRACVRAAMKLLKTDKVDGSRTSGVGRWIQELAWRDFYTCVLAGFPRVCMGRPYLERFSTVVWEDHQSPEDSSRAAGEGNQDSEMLKKWKEGMTGFPVIDATMRCIKVMGWVHNRMRMTTAMFLTKDLMIDWRVGERYFMENLIDGDFASNNGGWQWSASTGTDPVPYFRLFNPYSQSEKADPSGDFIRHWVPELSKLRGRDLHKPPASLADELGYPRPIVDHAESRERAFRRFKNPGEP</sequence>
<evidence type="ECO:0000256" key="3">
    <source>
        <dbReference type="ARBA" id="ARBA00022827"/>
    </source>
</evidence>
<dbReference type="GO" id="GO:0006950">
    <property type="term" value="P:response to stress"/>
    <property type="evidence" value="ECO:0007669"/>
    <property type="project" value="UniProtKB-ARBA"/>
</dbReference>
<evidence type="ECO:0000256" key="6">
    <source>
        <dbReference type="PIRSR" id="PIRSR602081-2"/>
    </source>
</evidence>
<organism evidence="9 10">
    <name type="scientific">Lyophyllum shimeji</name>
    <name type="common">Hon-shimeji</name>
    <name type="synonym">Tricholoma shimeji</name>
    <dbReference type="NCBI Taxonomy" id="47721"/>
    <lineage>
        <taxon>Eukaryota</taxon>
        <taxon>Fungi</taxon>
        <taxon>Dikarya</taxon>
        <taxon>Basidiomycota</taxon>
        <taxon>Agaricomycotina</taxon>
        <taxon>Agaricomycetes</taxon>
        <taxon>Agaricomycetidae</taxon>
        <taxon>Agaricales</taxon>
        <taxon>Tricholomatineae</taxon>
        <taxon>Lyophyllaceae</taxon>
        <taxon>Lyophyllum</taxon>
    </lineage>
</organism>
<dbReference type="InterPro" id="IPR006050">
    <property type="entry name" value="DNA_photolyase_N"/>
</dbReference>
<dbReference type="InterPro" id="IPR036155">
    <property type="entry name" value="Crypto/Photolyase_N_sf"/>
</dbReference>
<evidence type="ECO:0000256" key="1">
    <source>
        <dbReference type="ARBA" id="ARBA00005862"/>
    </source>
</evidence>